<dbReference type="RefSeq" id="WP_263071394.1">
    <property type="nucleotide sequence ID" value="NZ_JAOUSF010000001.1"/>
</dbReference>
<dbReference type="Pfam" id="PF08282">
    <property type="entry name" value="Hydrolase_3"/>
    <property type="match status" value="1"/>
</dbReference>
<name>A0AAE3IRR4_9BACI</name>
<dbReference type="GO" id="GO:0016791">
    <property type="term" value="F:phosphatase activity"/>
    <property type="evidence" value="ECO:0007669"/>
    <property type="project" value="TreeGrafter"/>
</dbReference>
<dbReference type="AlphaFoldDB" id="A0AAE3IRR4"/>
<keyword evidence="1" id="KW-0378">Hydrolase</keyword>
<dbReference type="CDD" id="cd07517">
    <property type="entry name" value="HAD_HPP"/>
    <property type="match status" value="1"/>
</dbReference>
<dbReference type="PROSITE" id="PS01229">
    <property type="entry name" value="COF_2"/>
    <property type="match status" value="1"/>
</dbReference>
<evidence type="ECO:0000313" key="2">
    <source>
        <dbReference type="Proteomes" id="UP001209318"/>
    </source>
</evidence>
<dbReference type="InterPro" id="IPR006379">
    <property type="entry name" value="HAD-SF_hydro_IIB"/>
</dbReference>
<dbReference type="PANTHER" id="PTHR10000:SF25">
    <property type="entry name" value="PHOSPHATASE YKRA-RELATED"/>
    <property type="match status" value="1"/>
</dbReference>
<protein>
    <submittedName>
        <fullName evidence="1">Cof-type HAD-IIB family hydrolase</fullName>
    </submittedName>
</protein>
<dbReference type="SFLD" id="SFLDS00003">
    <property type="entry name" value="Haloacid_Dehalogenase"/>
    <property type="match status" value="1"/>
</dbReference>
<sequence length="256" mass="28931">MRKIVFLDIDGTILNTKHEIPAATKKAVQQLRENNIYVAIATGRAPFMFPKIREELAVDTYVSYNGQIVVVDNKTIHHFRFPVDMISSLLKMGEENGHPLVFMSNDGLKSSVEYDERIITSMQSLEFSHPQFQSNYYMNHPISQILLFCKEGEEERYEKAFPMCKFIRWHEYAVDVIPATGSKAEGIDKIINKLGFTINDTYAFGDGLNDIEMLTSVGTGIAMGNADPQVKKYANLVTSHVDEDGLYFGCKELGLI</sequence>
<accession>A0AAE3IRR4</accession>
<dbReference type="EMBL" id="JAOUSF010000001">
    <property type="protein sequence ID" value="MCU9612259.1"/>
    <property type="molecule type" value="Genomic_DNA"/>
</dbReference>
<dbReference type="Proteomes" id="UP001209318">
    <property type="component" value="Unassembled WGS sequence"/>
</dbReference>
<dbReference type="InterPro" id="IPR023214">
    <property type="entry name" value="HAD_sf"/>
</dbReference>
<dbReference type="PANTHER" id="PTHR10000">
    <property type="entry name" value="PHOSPHOSERINE PHOSPHATASE"/>
    <property type="match status" value="1"/>
</dbReference>
<dbReference type="Gene3D" id="3.40.50.1000">
    <property type="entry name" value="HAD superfamily/HAD-like"/>
    <property type="match status" value="1"/>
</dbReference>
<dbReference type="Gene3D" id="3.30.1240.10">
    <property type="match status" value="1"/>
</dbReference>
<dbReference type="NCBIfam" id="TIGR01484">
    <property type="entry name" value="HAD-SF-IIB"/>
    <property type="match status" value="1"/>
</dbReference>
<dbReference type="SUPFAM" id="SSF56784">
    <property type="entry name" value="HAD-like"/>
    <property type="match status" value="1"/>
</dbReference>
<reference evidence="1" key="1">
    <citation type="submission" date="2022-10" db="EMBL/GenBank/DDBJ databases">
        <title>Description of Fervidibacillus gen. nov. in the family Fervidibacillaceae fam. nov. with two species, Fervidibacillus albus sp. nov., and Fervidibacillus halotolerans sp. nov., isolated from tidal flat sediments.</title>
        <authorList>
            <person name="Kwon K.K."/>
            <person name="Yang S.-H."/>
        </authorList>
    </citation>
    <scope>NUCLEOTIDE SEQUENCE</scope>
    <source>
        <strain evidence="1">JCM 19140</strain>
    </source>
</reference>
<dbReference type="GO" id="GO:0000287">
    <property type="term" value="F:magnesium ion binding"/>
    <property type="evidence" value="ECO:0007669"/>
    <property type="project" value="TreeGrafter"/>
</dbReference>
<dbReference type="SFLD" id="SFLDG01144">
    <property type="entry name" value="C2.B.4:_PGP_Like"/>
    <property type="match status" value="1"/>
</dbReference>
<dbReference type="InterPro" id="IPR000150">
    <property type="entry name" value="Cof"/>
</dbReference>
<dbReference type="PROSITE" id="PS01228">
    <property type="entry name" value="COF_1"/>
    <property type="match status" value="1"/>
</dbReference>
<dbReference type="SFLD" id="SFLDG01140">
    <property type="entry name" value="C2.B:_Phosphomannomutase_and_P"/>
    <property type="match status" value="1"/>
</dbReference>
<evidence type="ECO:0000313" key="1">
    <source>
        <dbReference type="EMBL" id="MCU9612259.1"/>
    </source>
</evidence>
<comment type="caution">
    <text evidence="1">The sequence shown here is derived from an EMBL/GenBank/DDBJ whole genome shotgun (WGS) entry which is preliminary data.</text>
</comment>
<dbReference type="InterPro" id="IPR036412">
    <property type="entry name" value="HAD-like_sf"/>
</dbReference>
<dbReference type="NCBIfam" id="TIGR00099">
    <property type="entry name" value="Cof-subfamily"/>
    <property type="match status" value="1"/>
</dbReference>
<keyword evidence="2" id="KW-1185">Reference proteome</keyword>
<dbReference type="GO" id="GO:0005829">
    <property type="term" value="C:cytosol"/>
    <property type="evidence" value="ECO:0007669"/>
    <property type="project" value="TreeGrafter"/>
</dbReference>
<organism evidence="1 2">
    <name type="scientific">Perspicuibacillus lycopersici</name>
    <dbReference type="NCBI Taxonomy" id="1325689"/>
    <lineage>
        <taxon>Bacteria</taxon>
        <taxon>Bacillati</taxon>
        <taxon>Bacillota</taxon>
        <taxon>Bacilli</taxon>
        <taxon>Bacillales</taxon>
        <taxon>Bacillaceae</taxon>
        <taxon>Perspicuibacillus</taxon>
    </lineage>
</organism>
<proteinExistence type="predicted"/>
<gene>
    <name evidence="1" type="ORF">OEV98_01620</name>
</gene>